<evidence type="ECO:0000256" key="1">
    <source>
        <dbReference type="SAM" id="MobiDB-lite"/>
    </source>
</evidence>
<dbReference type="InParanoid" id="A0A6P8ZL10"/>
<evidence type="ECO:0000313" key="3">
    <source>
        <dbReference type="RefSeq" id="XP_034238039.1"/>
    </source>
</evidence>
<feature type="region of interest" description="Disordered" evidence="1">
    <location>
        <begin position="47"/>
        <end position="123"/>
    </location>
</feature>
<gene>
    <name evidence="3" type="primary">LOC117643312</name>
</gene>
<feature type="compositionally biased region" description="Low complexity" evidence="1">
    <location>
        <begin position="51"/>
        <end position="61"/>
    </location>
</feature>
<sequence>MRAYFDLHAVKAFLEGVQRAHIPSAFLFSWRLLPQSRPGVAQSARIYLEPSTSSSKTTSSSRESQRDTTPRRRPRENQEQSSGEPDPKRRKKVLGTKAQPNPVTKLMNQNKHKATKPQNQDDVPFEFDVTDKHYRETLFLPHQISKQGDFRMTVEHSCVYGKCGAWQNRADVLRHIQEFH</sequence>
<accession>A0A6P8ZL10</accession>
<feature type="compositionally biased region" description="Basic and acidic residues" evidence="1">
    <location>
        <begin position="63"/>
        <end position="78"/>
    </location>
</feature>
<proteinExistence type="predicted"/>
<dbReference type="Proteomes" id="UP000515158">
    <property type="component" value="Unplaced"/>
</dbReference>
<name>A0A6P8ZL10_THRPL</name>
<dbReference type="KEGG" id="tpal:117643312"/>
<organism evidence="3">
    <name type="scientific">Thrips palmi</name>
    <name type="common">Melon thrips</name>
    <dbReference type="NCBI Taxonomy" id="161013"/>
    <lineage>
        <taxon>Eukaryota</taxon>
        <taxon>Metazoa</taxon>
        <taxon>Ecdysozoa</taxon>
        <taxon>Arthropoda</taxon>
        <taxon>Hexapoda</taxon>
        <taxon>Insecta</taxon>
        <taxon>Pterygota</taxon>
        <taxon>Neoptera</taxon>
        <taxon>Paraneoptera</taxon>
        <taxon>Thysanoptera</taxon>
        <taxon>Terebrantia</taxon>
        <taxon>Thripoidea</taxon>
        <taxon>Thripidae</taxon>
        <taxon>Thrips</taxon>
    </lineage>
</organism>
<reference evidence="3" key="1">
    <citation type="submission" date="2025-08" db="UniProtKB">
        <authorList>
            <consortium name="RefSeq"/>
        </authorList>
    </citation>
    <scope>IDENTIFICATION</scope>
    <source>
        <tissue evidence="3">Total insect</tissue>
    </source>
</reference>
<feature type="compositionally biased region" description="Polar residues" evidence="1">
    <location>
        <begin position="98"/>
        <end position="109"/>
    </location>
</feature>
<keyword evidence="2" id="KW-1185">Reference proteome</keyword>
<protein>
    <submittedName>
        <fullName evidence="3">Uncharacterized protein LOC117643312</fullName>
    </submittedName>
</protein>
<evidence type="ECO:0000313" key="2">
    <source>
        <dbReference type="Proteomes" id="UP000515158"/>
    </source>
</evidence>
<dbReference type="GeneID" id="117643312"/>
<dbReference type="RefSeq" id="XP_034238039.1">
    <property type="nucleotide sequence ID" value="XM_034382148.1"/>
</dbReference>
<dbReference type="AlphaFoldDB" id="A0A6P8ZL10"/>